<evidence type="ECO:0000313" key="2">
    <source>
        <dbReference type="EMBL" id="GLQ58059.1"/>
    </source>
</evidence>
<feature type="compositionally biased region" description="Polar residues" evidence="1">
    <location>
        <begin position="84"/>
        <end position="95"/>
    </location>
</feature>
<proteinExistence type="predicted"/>
<dbReference type="RefSeq" id="WP_284343456.1">
    <property type="nucleotide sequence ID" value="NZ_BSNS01000029.1"/>
</dbReference>
<name>A0ABQ5WD88_9HYPH</name>
<sequence length="186" mass="19792">MSEIEALQAIDTALSGLAPDERSRVLGWAQAKYGAPVQNTPVGTANHAPAQPAAAPLAAPKTKSASNGKSSRKSKSIISMDKSLNLSPSGKQSAVQFGGEKSPSNVIQKSVVAVYYLRHVIELEKVTVEGVFTFFKTLSWPVPADLKNTLQQAGTHGFLDTSISQDIRLTSLGENLVEHELPAKVK</sequence>
<dbReference type="Proteomes" id="UP001156691">
    <property type="component" value="Unassembled WGS sequence"/>
</dbReference>
<accession>A0ABQ5WD88</accession>
<feature type="compositionally biased region" description="Low complexity" evidence="1">
    <location>
        <begin position="48"/>
        <end position="69"/>
    </location>
</feature>
<gene>
    <name evidence="2" type="ORF">GCM10010862_53180</name>
</gene>
<evidence type="ECO:0000313" key="3">
    <source>
        <dbReference type="Proteomes" id="UP001156691"/>
    </source>
</evidence>
<protein>
    <submittedName>
        <fullName evidence="2">Uncharacterized protein</fullName>
    </submittedName>
</protein>
<evidence type="ECO:0000256" key="1">
    <source>
        <dbReference type="SAM" id="MobiDB-lite"/>
    </source>
</evidence>
<organism evidence="2 3">
    <name type="scientific">Devosia nitrariae</name>
    <dbReference type="NCBI Taxonomy" id="2071872"/>
    <lineage>
        <taxon>Bacteria</taxon>
        <taxon>Pseudomonadati</taxon>
        <taxon>Pseudomonadota</taxon>
        <taxon>Alphaproteobacteria</taxon>
        <taxon>Hyphomicrobiales</taxon>
        <taxon>Devosiaceae</taxon>
        <taxon>Devosia</taxon>
    </lineage>
</organism>
<feature type="region of interest" description="Disordered" evidence="1">
    <location>
        <begin position="37"/>
        <end position="101"/>
    </location>
</feature>
<dbReference type="EMBL" id="BSNS01000029">
    <property type="protein sequence ID" value="GLQ58059.1"/>
    <property type="molecule type" value="Genomic_DNA"/>
</dbReference>
<keyword evidence="3" id="KW-1185">Reference proteome</keyword>
<comment type="caution">
    <text evidence="2">The sequence shown here is derived from an EMBL/GenBank/DDBJ whole genome shotgun (WGS) entry which is preliminary data.</text>
</comment>
<reference evidence="3" key="1">
    <citation type="journal article" date="2019" name="Int. J. Syst. Evol. Microbiol.">
        <title>The Global Catalogue of Microorganisms (GCM) 10K type strain sequencing project: providing services to taxonomists for standard genome sequencing and annotation.</title>
        <authorList>
            <consortium name="The Broad Institute Genomics Platform"/>
            <consortium name="The Broad Institute Genome Sequencing Center for Infectious Disease"/>
            <person name="Wu L."/>
            <person name="Ma J."/>
        </authorList>
    </citation>
    <scope>NUCLEOTIDE SEQUENCE [LARGE SCALE GENOMIC DNA]</scope>
    <source>
        <strain evidence="3">NBRC 112416</strain>
    </source>
</reference>